<dbReference type="PROSITE" id="PS51029">
    <property type="entry name" value="MADF"/>
    <property type="match status" value="1"/>
</dbReference>
<dbReference type="InterPro" id="IPR039353">
    <property type="entry name" value="TF_Adf1"/>
</dbReference>
<dbReference type="PROSITE" id="PS51031">
    <property type="entry name" value="BESS"/>
    <property type="match status" value="1"/>
</dbReference>
<evidence type="ECO:0000313" key="6">
    <source>
        <dbReference type="RefSeq" id="XP_005111850.1"/>
    </source>
</evidence>
<keyword evidence="1" id="KW-0539">Nucleus</keyword>
<name>A0ABM0K959_APLCA</name>
<feature type="compositionally biased region" description="Basic residues" evidence="2">
    <location>
        <begin position="191"/>
        <end position="201"/>
    </location>
</feature>
<organism evidence="5 6">
    <name type="scientific">Aplysia californica</name>
    <name type="common">California sea hare</name>
    <dbReference type="NCBI Taxonomy" id="6500"/>
    <lineage>
        <taxon>Eukaryota</taxon>
        <taxon>Metazoa</taxon>
        <taxon>Spiralia</taxon>
        <taxon>Lophotrochozoa</taxon>
        <taxon>Mollusca</taxon>
        <taxon>Gastropoda</taxon>
        <taxon>Heterobranchia</taxon>
        <taxon>Euthyneura</taxon>
        <taxon>Tectipleura</taxon>
        <taxon>Aplysiida</taxon>
        <taxon>Aplysioidea</taxon>
        <taxon>Aplysiidae</taxon>
        <taxon>Aplysia</taxon>
    </lineage>
</organism>
<dbReference type="InterPro" id="IPR006578">
    <property type="entry name" value="MADF-dom"/>
</dbReference>
<dbReference type="Pfam" id="PF02944">
    <property type="entry name" value="BESS"/>
    <property type="match status" value="1"/>
</dbReference>
<feature type="domain" description="BESS" evidence="4">
    <location>
        <begin position="242"/>
        <end position="281"/>
    </location>
</feature>
<dbReference type="PANTHER" id="PTHR12243:SF69">
    <property type="entry name" value="SI:CH73-59F11.3"/>
    <property type="match status" value="1"/>
</dbReference>
<evidence type="ECO:0000256" key="1">
    <source>
        <dbReference type="PROSITE-ProRule" id="PRU00371"/>
    </source>
</evidence>
<keyword evidence="5" id="KW-1185">Reference proteome</keyword>
<comment type="subcellular location">
    <subcellularLocation>
        <location evidence="1">Nucleus</location>
    </subcellularLocation>
</comment>
<protein>
    <submittedName>
        <fullName evidence="6">Uncharacterized protein LOC101862916</fullName>
    </submittedName>
</protein>
<dbReference type="RefSeq" id="XP_005111850.1">
    <property type="nucleotide sequence ID" value="XM_005111793.3"/>
</dbReference>
<evidence type="ECO:0000259" key="4">
    <source>
        <dbReference type="PROSITE" id="PS51031"/>
    </source>
</evidence>
<feature type="domain" description="MADF" evidence="3">
    <location>
        <begin position="5"/>
        <end position="95"/>
    </location>
</feature>
<proteinExistence type="predicted"/>
<reference evidence="6" key="1">
    <citation type="submission" date="2025-08" db="UniProtKB">
        <authorList>
            <consortium name="RefSeq"/>
        </authorList>
    </citation>
    <scope>IDENTIFICATION</scope>
</reference>
<evidence type="ECO:0000313" key="5">
    <source>
        <dbReference type="Proteomes" id="UP000694888"/>
    </source>
</evidence>
<feature type="region of interest" description="Disordered" evidence="2">
    <location>
        <begin position="156"/>
        <end position="209"/>
    </location>
</feature>
<dbReference type="PANTHER" id="PTHR12243">
    <property type="entry name" value="MADF DOMAIN TRANSCRIPTION FACTOR"/>
    <property type="match status" value="1"/>
</dbReference>
<dbReference type="SMART" id="SM00595">
    <property type="entry name" value="MADF"/>
    <property type="match status" value="1"/>
</dbReference>
<gene>
    <name evidence="6" type="primary">LOC101862916</name>
</gene>
<evidence type="ECO:0000259" key="3">
    <source>
        <dbReference type="PROSITE" id="PS51029"/>
    </source>
</evidence>
<sequence length="291" mass="33160">MDVEALIDAVFVRPAIWDRNDKRRSNRQVVDKCWADIQAELNVEEMLLRRKWKYLRDQFASEWGKIETLGANSCQVVTSKWQFYKQLLFLKGVAKPRTYKVVPHGEWDSTRGGEPGRDSSRDWEDSLRSEVNAGAVNNDNSNSNAGEPSYVVAVSDTSENGEEDGDTRATTHARDTHDTRESQHTSTLYVRGKRKRKRKRLGNATGEGNEFHPASLANIYDSLETIIHNTNPSSRNVGPTEDDDDLLFLKSLLPHIKGIPMPKRLCFRGRLLELVQEFAYPPPEDQKFLVS</sequence>
<feature type="region of interest" description="Disordered" evidence="2">
    <location>
        <begin position="103"/>
        <end position="127"/>
    </location>
</feature>
<dbReference type="GeneID" id="101862916"/>
<dbReference type="InterPro" id="IPR004210">
    <property type="entry name" value="BESS_motif"/>
</dbReference>
<dbReference type="Proteomes" id="UP000694888">
    <property type="component" value="Unplaced"/>
</dbReference>
<feature type="compositionally biased region" description="Basic and acidic residues" evidence="2">
    <location>
        <begin position="166"/>
        <end position="183"/>
    </location>
</feature>
<evidence type="ECO:0000256" key="2">
    <source>
        <dbReference type="SAM" id="MobiDB-lite"/>
    </source>
</evidence>
<accession>A0ABM0K959</accession>
<dbReference type="Pfam" id="PF10545">
    <property type="entry name" value="MADF_DNA_bdg"/>
    <property type="match status" value="1"/>
</dbReference>